<keyword evidence="2" id="KW-0560">Oxidoreductase</keyword>
<evidence type="ECO:0000313" key="3">
    <source>
        <dbReference type="Proteomes" id="UP001597307"/>
    </source>
</evidence>
<protein>
    <submittedName>
        <fullName evidence="2">Oxygenase MpaB family protein</fullName>
        <ecNumber evidence="2">1.-.-.-</ecNumber>
    </submittedName>
</protein>
<name>A0ABW4Q774_9MICC</name>
<dbReference type="Proteomes" id="UP001597307">
    <property type="component" value="Unassembled WGS sequence"/>
</dbReference>
<proteinExistence type="predicted"/>
<feature type="domain" description="ER-bound oxygenase mpaB/mpaB'/Rubber oxygenase catalytic" evidence="1">
    <location>
        <begin position="50"/>
        <end position="262"/>
    </location>
</feature>
<dbReference type="Pfam" id="PF09995">
    <property type="entry name" value="MPAB_Lcp_cat"/>
    <property type="match status" value="1"/>
</dbReference>
<dbReference type="PANTHER" id="PTHR36151">
    <property type="entry name" value="BLR2777 PROTEIN"/>
    <property type="match status" value="1"/>
</dbReference>
<dbReference type="GO" id="GO:0016491">
    <property type="term" value="F:oxidoreductase activity"/>
    <property type="evidence" value="ECO:0007669"/>
    <property type="project" value="UniProtKB-KW"/>
</dbReference>
<organism evidence="2 3">
    <name type="scientific">Arthrobacter flavus</name>
    <dbReference type="NCBI Taxonomy" id="95172"/>
    <lineage>
        <taxon>Bacteria</taxon>
        <taxon>Bacillati</taxon>
        <taxon>Actinomycetota</taxon>
        <taxon>Actinomycetes</taxon>
        <taxon>Micrococcales</taxon>
        <taxon>Micrococcaceae</taxon>
        <taxon>Arthrobacter</taxon>
    </lineage>
</organism>
<dbReference type="RefSeq" id="WP_343878708.1">
    <property type="nucleotide sequence ID" value="NZ_BAAAIJ010000023.1"/>
</dbReference>
<sequence length="315" mass="33888">MASLRNTGLTAWRTQLRKTFTGNSEVPPAWAEKLDEGDDVGYFPPSSAAWAVHGSMTPLVGGIRALLLQALHPGAMAGVHDFSRYREDPLGRLAGTIQWIFTVTYGSAETAKAGSAWVQRLHQRVTGTYIDSRGDTQPYSAGSPDLLRWVHLAFTDAFLASHLAYGPPIPGGADNYVAEWAQAGRLMGVIDPPESAAELAAQLAAFDDELVCGPQVTEALRYIKRPPLPLSQRFGYRVLFAGAVATLEPRHRDLLGLRVPSLGPIPLPVRTATRLVMFIVRLGLGPEGPSEAAALRRLARLRGTDAEANPPQPGG</sequence>
<dbReference type="EMBL" id="JBHUGA010000019">
    <property type="protein sequence ID" value="MFD1846547.1"/>
    <property type="molecule type" value="Genomic_DNA"/>
</dbReference>
<reference evidence="3" key="1">
    <citation type="journal article" date="2019" name="Int. J. Syst. Evol. Microbiol.">
        <title>The Global Catalogue of Microorganisms (GCM) 10K type strain sequencing project: providing services to taxonomists for standard genome sequencing and annotation.</title>
        <authorList>
            <consortium name="The Broad Institute Genomics Platform"/>
            <consortium name="The Broad Institute Genome Sequencing Center for Infectious Disease"/>
            <person name="Wu L."/>
            <person name="Ma J."/>
        </authorList>
    </citation>
    <scope>NUCLEOTIDE SEQUENCE [LARGE SCALE GENOMIC DNA]</scope>
    <source>
        <strain evidence="3">JCM 11496</strain>
    </source>
</reference>
<dbReference type="EC" id="1.-.-.-" evidence="2"/>
<comment type="caution">
    <text evidence="2">The sequence shown here is derived from an EMBL/GenBank/DDBJ whole genome shotgun (WGS) entry which is preliminary data.</text>
</comment>
<dbReference type="PANTHER" id="PTHR36151:SF3">
    <property type="entry name" value="ER-BOUND OXYGENASE MPAB_MPAB'_RUBBER OXYGENASE CATALYTIC DOMAIN-CONTAINING PROTEIN"/>
    <property type="match status" value="1"/>
</dbReference>
<evidence type="ECO:0000259" key="1">
    <source>
        <dbReference type="Pfam" id="PF09995"/>
    </source>
</evidence>
<gene>
    <name evidence="2" type="ORF">ACFSFX_08050</name>
</gene>
<dbReference type="InterPro" id="IPR018713">
    <property type="entry name" value="MPAB/Lcp_cat_dom"/>
</dbReference>
<evidence type="ECO:0000313" key="2">
    <source>
        <dbReference type="EMBL" id="MFD1846547.1"/>
    </source>
</evidence>
<keyword evidence="3" id="KW-1185">Reference proteome</keyword>
<accession>A0ABW4Q774</accession>